<evidence type="ECO:0000313" key="8">
    <source>
        <dbReference type="Proteomes" id="UP000003806"/>
    </source>
</evidence>
<dbReference type="InterPro" id="IPR018101">
    <property type="entry name" value="Transl_elong_Ts_CS"/>
</dbReference>
<dbReference type="SUPFAM" id="SSF46934">
    <property type="entry name" value="UBA-like"/>
    <property type="match status" value="1"/>
</dbReference>
<dbReference type="NCBIfam" id="TIGR00116">
    <property type="entry name" value="tsf"/>
    <property type="match status" value="1"/>
</dbReference>
<organism evidence="7 8">
    <name type="scientific">Jonquetella anthropi DSM 22815</name>
    <dbReference type="NCBI Taxonomy" id="885272"/>
    <lineage>
        <taxon>Bacteria</taxon>
        <taxon>Thermotogati</taxon>
        <taxon>Synergistota</taxon>
        <taxon>Synergistia</taxon>
        <taxon>Synergistales</taxon>
        <taxon>Dethiosulfovibrionaceae</taxon>
        <taxon>Jonquetella</taxon>
    </lineage>
</organism>
<dbReference type="InterPro" id="IPR014039">
    <property type="entry name" value="Transl_elong_EFTs/EF1B_dimer"/>
</dbReference>
<dbReference type="PANTHER" id="PTHR11741:SF0">
    <property type="entry name" value="ELONGATION FACTOR TS, MITOCHONDRIAL"/>
    <property type="match status" value="1"/>
</dbReference>
<evidence type="ECO:0000256" key="4">
    <source>
        <dbReference type="ARBA" id="ARBA00022917"/>
    </source>
</evidence>
<dbReference type="EMBL" id="CM001376">
    <property type="protein sequence ID" value="EHM13050.1"/>
    <property type="molecule type" value="Genomic_DNA"/>
</dbReference>
<dbReference type="PROSITE" id="PS01126">
    <property type="entry name" value="EF_TS_1"/>
    <property type="match status" value="1"/>
</dbReference>
<dbReference type="HOGENOM" id="CLU_047155_1_1_0"/>
<dbReference type="Gene3D" id="1.10.286.20">
    <property type="match status" value="1"/>
</dbReference>
<keyword evidence="5" id="KW-0963">Cytoplasm</keyword>
<evidence type="ECO:0000256" key="3">
    <source>
        <dbReference type="ARBA" id="ARBA00022768"/>
    </source>
</evidence>
<dbReference type="GO" id="GO:0005737">
    <property type="term" value="C:cytoplasm"/>
    <property type="evidence" value="ECO:0007669"/>
    <property type="project" value="UniProtKB-SubCell"/>
</dbReference>
<dbReference type="Proteomes" id="UP000003806">
    <property type="component" value="Chromosome"/>
</dbReference>
<dbReference type="AlphaFoldDB" id="H0UK41"/>
<sequence>MEISASMVKELRERTGCGMMDCKKALAECGGDMEKAIDYLREKGLAKAAKKASRNAKDGRVFSYIHNTGKVGVLVELDCETDFVGRTDEFQQLGHDIAMHIAATNPAYLNPEAVPAEDLEHEKEICRAQLKEDPKFAGKPEKVLEGIIEGKIRKFYETNCLTEQFWIRDDKKQIKDLVNDLIAKLGENMVIRRYARFSIGE</sequence>
<dbReference type="InterPro" id="IPR036402">
    <property type="entry name" value="EF-Ts_dimer_sf"/>
</dbReference>
<comment type="subcellular location">
    <subcellularLocation>
        <location evidence="5">Cytoplasm</location>
    </subcellularLocation>
</comment>
<dbReference type="HAMAP" id="MF_00050">
    <property type="entry name" value="EF_Ts"/>
    <property type="match status" value="1"/>
</dbReference>
<keyword evidence="3 5" id="KW-0251">Elongation factor</keyword>
<feature type="domain" description="Translation elongation factor EFTs/EF1B dimerisation" evidence="6">
    <location>
        <begin position="35"/>
        <end position="201"/>
    </location>
</feature>
<dbReference type="STRING" id="885272.JonanDRAFT_0655"/>
<proteinExistence type="inferred from homology"/>
<accession>H0UK41</accession>
<dbReference type="CDD" id="cd14275">
    <property type="entry name" value="UBA_EF-Ts"/>
    <property type="match status" value="1"/>
</dbReference>
<dbReference type="InterPro" id="IPR009060">
    <property type="entry name" value="UBA-like_sf"/>
</dbReference>
<dbReference type="Gene3D" id="1.10.8.10">
    <property type="entry name" value="DNA helicase RuvA subunit, C-terminal domain"/>
    <property type="match status" value="1"/>
</dbReference>
<dbReference type="InterPro" id="IPR001816">
    <property type="entry name" value="Transl_elong_EFTs/EF1B"/>
</dbReference>
<dbReference type="eggNOG" id="COG0264">
    <property type="taxonomic scope" value="Bacteria"/>
</dbReference>
<dbReference type="OrthoDB" id="9808348at2"/>
<comment type="similarity">
    <text evidence="1 5">Belongs to the EF-Ts family.</text>
</comment>
<evidence type="ECO:0000259" key="6">
    <source>
        <dbReference type="Pfam" id="PF00889"/>
    </source>
</evidence>
<evidence type="ECO:0000313" key="7">
    <source>
        <dbReference type="EMBL" id="EHM13050.1"/>
    </source>
</evidence>
<name>H0UK41_9BACT</name>
<dbReference type="PANTHER" id="PTHR11741">
    <property type="entry name" value="ELONGATION FACTOR TS"/>
    <property type="match status" value="1"/>
</dbReference>
<dbReference type="SUPFAM" id="SSF54713">
    <property type="entry name" value="Elongation factor Ts (EF-Ts), dimerisation domain"/>
    <property type="match status" value="1"/>
</dbReference>
<evidence type="ECO:0000256" key="2">
    <source>
        <dbReference type="ARBA" id="ARBA00016956"/>
    </source>
</evidence>
<reference evidence="7 8" key="1">
    <citation type="submission" date="2011-11" db="EMBL/GenBank/DDBJ databases">
        <title>The Noncontiguous Finished genome of Jonquetella anthropi DSM 22815.</title>
        <authorList>
            <consortium name="US DOE Joint Genome Institute (JGI-PGF)"/>
            <person name="Lucas S."/>
            <person name="Copeland A."/>
            <person name="Lapidus A."/>
            <person name="Glavina del Rio T."/>
            <person name="Dalin E."/>
            <person name="Tice H."/>
            <person name="Bruce D."/>
            <person name="Goodwin L."/>
            <person name="Pitluck S."/>
            <person name="Peters L."/>
            <person name="Mikhailova N."/>
            <person name="Held B."/>
            <person name="Kyrpides N."/>
            <person name="Mavromatis K."/>
            <person name="Ivanova N."/>
            <person name="Markowitz V."/>
            <person name="Cheng J.-F."/>
            <person name="Hugenholtz P."/>
            <person name="Woyke T."/>
            <person name="Wu D."/>
            <person name="Gronow S."/>
            <person name="Wellnitz S."/>
            <person name="Brambilla E."/>
            <person name="Klenk H.-P."/>
            <person name="Eisen J.A."/>
        </authorList>
    </citation>
    <scope>NUCLEOTIDE SEQUENCE [LARGE SCALE GENOMIC DNA]</scope>
    <source>
        <strain evidence="7 8">DSM 22815</strain>
    </source>
</reference>
<feature type="region of interest" description="Involved in Mg(2+) ion dislocation from EF-Tu" evidence="5">
    <location>
        <begin position="81"/>
        <end position="84"/>
    </location>
</feature>
<dbReference type="FunFam" id="1.10.8.10:FF:000001">
    <property type="entry name" value="Elongation factor Ts"/>
    <property type="match status" value="1"/>
</dbReference>
<keyword evidence="8" id="KW-1185">Reference proteome</keyword>
<comment type="function">
    <text evidence="5">Associates with the EF-Tu.GDP complex and induces the exchange of GDP to GTP. It remains bound to the aminoacyl-tRNA.EF-Tu.GTP complex up to the GTP hydrolysis stage on the ribosome.</text>
</comment>
<evidence type="ECO:0000256" key="5">
    <source>
        <dbReference type="HAMAP-Rule" id="MF_00050"/>
    </source>
</evidence>
<keyword evidence="4 5" id="KW-0648">Protein biosynthesis</keyword>
<dbReference type="GO" id="GO:0003746">
    <property type="term" value="F:translation elongation factor activity"/>
    <property type="evidence" value="ECO:0007669"/>
    <property type="project" value="UniProtKB-UniRule"/>
</dbReference>
<dbReference type="RefSeq" id="WP_008520931.1">
    <property type="nucleotide sequence ID" value="NZ_CM001376.1"/>
</dbReference>
<gene>
    <name evidence="5" type="primary">tsf</name>
    <name evidence="7" type="ORF">JonanDRAFT_0655</name>
</gene>
<dbReference type="Pfam" id="PF00889">
    <property type="entry name" value="EF_TS"/>
    <property type="match status" value="1"/>
</dbReference>
<dbReference type="Gene3D" id="3.30.479.20">
    <property type="entry name" value="Elongation factor Ts, dimerisation domain"/>
    <property type="match status" value="1"/>
</dbReference>
<evidence type="ECO:0000256" key="1">
    <source>
        <dbReference type="ARBA" id="ARBA00005532"/>
    </source>
</evidence>
<protein>
    <recommendedName>
        <fullName evidence="2 5">Elongation factor Ts</fullName>
        <shortName evidence="5">EF-Ts</shortName>
    </recommendedName>
</protein>